<keyword evidence="1" id="KW-0732">Signal</keyword>
<dbReference type="PROSITE" id="PS51257">
    <property type="entry name" value="PROKAR_LIPOPROTEIN"/>
    <property type="match status" value="1"/>
</dbReference>
<feature type="signal peptide" evidence="1">
    <location>
        <begin position="1"/>
        <end position="29"/>
    </location>
</feature>
<evidence type="ECO:0000313" key="3">
    <source>
        <dbReference type="Proteomes" id="UP000050501"/>
    </source>
</evidence>
<dbReference type="Proteomes" id="UP000050501">
    <property type="component" value="Unassembled WGS sequence"/>
</dbReference>
<keyword evidence="3" id="KW-1185">Reference proteome</keyword>
<dbReference type="AlphaFoldDB" id="A0A0P6XWD4"/>
<reference evidence="2 3" key="1">
    <citation type="submission" date="2015-07" db="EMBL/GenBank/DDBJ databases">
        <title>Genome sequence of Levilinea saccharolytica DSM 16555.</title>
        <authorList>
            <person name="Hemp J."/>
            <person name="Ward L.M."/>
            <person name="Pace L.A."/>
            <person name="Fischer W.W."/>
        </authorList>
    </citation>
    <scope>NUCLEOTIDE SEQUENCE [LARGE SCALE GENOMIC DNA]</scope>
    <source>
        <strain evidence="2 3">KIBI-1</strain>
    </source>
</reference>
<accession>A0A0P6XWD4</accession>
<proteinExistence type="predicted"/>
<dbReference type="EMBL" id="LGCM01000046">
    <property type="protein sequence ID" value="KPL79763.1"/>
    <property type="molecule type" value="Genomic_DNA"/>
</dbReference>
<feature type="chain" id="PRO_5006133253" description="Carboxypeptidase regulatory-like domain-containing protein" evidence="1">
    <location>
        <begin position="30"/>
        <end position="154"/>
    </location>
</feature>
<organism evidence="2 3">
    <name type="scientific">Levilinea saccharolytica</name>
    <dbReference type="NCBI Taxonomy" id="229921"/>
    <lineage>
        <taxon>Bacteria</taxon>
        <taxon>Bacillati</taxon>
        <taxon>Chloroflexota</taxon>
        <taxon>Anaerolineae</taxon>
        <taxon>Anaerolineales</taxon>
        <taxon>Anaerolineaceae</taxon>
        <taxon>Levilinea</taxon>
    </lineage>
</organism>
<name>A0A0P6XWD4_9CHLR</name>
<evidence type="ECO:0000256" key="1">
    <source>
        <dbReference type="SAM" id="SignalP"/>
    </source>
</evidence>
<comment type="caution">
    <text evidence="2">The sequence shown here is derived from an EMBL/GenBank/DDBJ whole genome shotgun (WGS) entry which is preliminary data.</text>
</comment>
<evidence type="ECO:0000313" key="2">
    <source>
        <dbReference type="EMBL" id="KPL79763.1"/>
    </source>
</evidence>
<dbReference type="STRING" id="229921.ADN01_13860"/>
<sequence>MPKFWNTKLRFALLSAVYAGLALLLAACAVQTPTPPPAPAQEADASAPGGVLRGQVMDTAGRWEEEPLRIFAAPFSGDDQGAGFYMLEPAIHPSAELGEQGDFVLSAVPAGRYVLVVGPTAEQALTVVDEGGETRVFTVKTGETVDLGRVQLAP</sequence>
<evidence type="ECO:0008006" key="4">
    <source>
        <dbReference type="Google" id="ProtNLM"/>
    </source>
</evidence>
<gene>
    <name evidence="2" type="ORF">ADN01_13860</name>
</gene>
<protein>
    <recommendedName>
        <fullName evidence="4">Carboxypeptidase regulatory-like domain-containing protein</fullName>
    </recommendedName>
</protein>
<dbReference type="RefSeq" id="WP_062417280.1">
    <property type="nucleotide sequence ID" value="NZ_DF967974.1"/>
</dbReference>